<feature type="region of interest" description="Disordered" evidence="1">
    <location>
        <begin position="942"/>
        <end position="972"/>
    </location>
</feature>
<feature type="compositionally biased region" description="Pro residues" evidence="1">
    <location>
        <begin position="639"/>
        <end position="649"/>
    </location>
</feature>
<dbReference type="OrthoDB" id="5382203at2759"/>
<keyword evidence="3" id="KW-1185">Reference proteome</keyword>
<proteinExistence type="predicted"/>
<feature type="compositionally biased region" description="Polar residues" evidence="1">
    <location>
        <begin position="942"/>
        <end position="965"/>
    </location>
</feature>
<dbReference type="EMBL" id="KQ085884">
    <property type="protein sequence ID" value="KLO19935.1"/>
    <property type="molecule type" value="Genomic_DNA"/>
</dbReference>
<organism evidence="2 3">
    <name type="scientific">Schizopora paradoxa</name>
    <dbReference type="NCBI Taxonomy" id="27342"/>
    <lineage>
        <taxon>Eukaryota</taxon>
        <taxon>Fungi</taxon>
        <taxon>Dikarya</taxon>
        <taxon>Basidiomycota</taxon>
        <taxon>Agaricomycotina</taxon>
        <taxon>Agaricomycetes</taxon>
        <taxon>Hymenochaetales</taxon>
        <taxon>Schizoporaceae</taxon>
        <taxon>Schizopora</taxon>
    </lineage>
</organism>
<dbReference type="AlphaFoldDB" id="A0A0H2S6P4"/>
<feature type="compositionally biased region" description="Low complexity" evidence="1">
    <location>
        <begin position="781"/>
        <end position="790"/>
    </location>
</feature>
<feature type="compositionally biased region" description="Polar residues" evidence="1">
    <location>
        <begin position="248"/>
        <end position="259"/>
    </location>
</feature>
<reference evidence="2 3" key="1">
    <citation type="submission" date="2015-04" db="EMBL/GenBank/DDBJ databases">
        <title>Complete genome sequence of Schizopora paradoxa KUC8140, a cosmopolitan wood degrader in East Asia.</title>
        <authorList>
            <consortium name="DOE Joint Genome Institute"/>
            <person name="Min B."/>
            <person name="Park H."/>
            <person name="Jang Y."/>
            <person name="Kim J.-J."/>
            <person name="Kim K.H."/>
            <person name="Pangilinan J."/>
            <person name="Lipzen A."/>
            <person name="Riley R."/>
            <person name="Grigoriev I.V."/>
            <person name="Spatafora J.W."/>
            <person name="Choi I.-G."/>
        </authorList>
    </citation>
    <scope>NUCLEOTIDE SEQUENCE [LARGE SCALE GENOMIC DNA]</scope>
    <source>
        <strain evidence="2 3">KUC8140</strain>
    </source>
</reference>
<feature type="compositionally biased region" description="Basic and acidic residues" evidence="1">
    <location>
        <begin position="451"/>
        <end position="460"/>
    </location>
</feature>
<dbReference type="InterPro" id="IPR009072">
    <property type="entry name" value="Histone-fold"/>
</dbReference>
<feature type="region of interest" description="Disordered" evidence="1">
    <location>
        <begin position="404"/>
        <end position="865"/>
    </location>
</feature>
<sequence>MAVNVPSERSANYLSQRSADVVLSEIRPTKLSPEALRSINVFLDELLWTILSSARSFSTDRLKSALGKILPSSLGKEAVLEAEMELKSYLERTASTNGSIKPYTENTQDFPLHAAYELLRLKCEAYSTLNDSDEDTDSESRWQTKIGNQAGFPPHNSHYIASCALYVTAIIEFACEHILSNTGRVTSRDSSRSTATLQDLFVALCEDAAIYGTFKSMKVYAQIEAQSRALSSPRRSRSIQREGGSHSRFPSSAASTPSSEVDLHLGMAKARQSSDSGGSGNAITAAQSTSSRSSTEKSRAKKLFGRTSADKEGSQTGGDTGHKRNESFISSGRRSVTPFDDGPGSSPSATELEFDELMRSGTTMKVSLTPDRLRTFETHKGQRRQGLSTATNLPLNGKVEIEAEDVPSMDSNNLKNGISVLPSRPPQPRPVDSILEDDENGGIGGMNGEKTSVRIRKESKGAPPPPVTATVRSRSKSASVAPSSHGVNGGLARKSSLNALGQGPPSLPPMPKMFGDNDGMPARKRPKASRKDSIDEILGSSDDEVEAVKSSFRPKAAQSNGVSSRDLISFLNDGPPDFGPAPSIHSVQSHATEGRAKQGRFRSMVSKLTRGGSTEKLVSNHGVGPDAMNAPKKSTSSNQPPPSYIPPPLSAKKSLHSISSFSQSTDKPYSSAPTTLTLPPPSPGKPFIDTIPTTPSRSRVSPITTRKAVPVFDVSSQRQPSSAPLAAPVQKETISISPVREESSARVSPISPIKPPSTVSSKSQDAISPAKSTPETKGMFTTVSNTTTTSVKERRSSLQSRPTDIVIVKTRDEEKVDVPPAIRSKRTSSIDGGLPSPTWQKLSPMSKSTQRHALTPPATPSSSVFASHAKDMRRLMASATNADECRLLVDMFLAQAGFPVRPSDFHSDPQKEPSEQQQAGVVAALLASDDIPPEQIPKRETIITSHSASESGLPTPRSANHSPVPTLSRKALPGDVHNLVSPAVVLAEA</sequence>
<feature type="compositionally biased region" description="Low complexity" evidence="1">
    <location>
        <begin position="284"/>
        <end position="293"/>
    </location>
</feature>
<dbReference type="Gene3D" id="1.10.20.10">
    <property type="entry name" value="Histone, subunit A"/>
    <property type="match status" value="1"/>
</dbReference>
<accession>A0A0H2S6P4</accession>
<protein>
    <submittedName>
        <fullName evidence="2">Uncharacterized protein</fullName>
    </submittedName>
</protein>
<gene>
    <name evidence="2" type="ORF">SCHPADRAFT_842975</name>
</gene>
<feature type="compositionally biased region" description="Polar residues" evidence="1">
    <location>
        <begin position="757"/>
        <end position="775"/>
    </location>
</feature>
<feature type="region of interest" description="Disordered" evidence="1">
    <location>
        <begin position="226"/>
        <end position="350"/>
    </location>
</feature>
<dbReference type="GO" id="GO:0046982">
    <property type="term" value="F:protein heterodimerization activity"/>
    <property type="evidence" value="ECO:0007669"/>
    <property type="project" value="InterPro"/>
</dbReference>
<feature type="compositionally biased region" description="Polar residues" evidence="1">
    <location>
        <begin position="837"/>
        <end position="852"/>
    </location>
</feature>
<dbReference type="Proteomes" id="UP000053477">
    <property type="component" value="Unassembled WGS sequence"/>
</dbReference>
<feature type="compositionally biased region" description="Polar residues" evidence="1">
    <location>
        <begin position="656"/>
        <end position="667"/>
    </location>
</feature>
<dbReference type="InParanoid" id="A0A0H2S6P4"/>
<evidence type="ECO:0000313" key="3">
    <source>
        <dbReference type="Proteomes" id="UP000053477"/>
    </source>
</evidence>
<feature type="compositionally biased region" description="Polar residues" evidence="1">
    <location>
        <begin position="691"/>
        <end position="704"/>
    </location>
</feature>
<feature type="compositionally biased region" description="Low complexity" evidence="1">
    <location>
        <begin position="668"/>
        <end position="677"/>
    </location>
</feature>
<evidence type="ECO:0000313" key="2">
    <source>
        <dbReference type="EMBL" id="KLO19935.1"/>
    </source>
</evidence>
<evidence type="ECO:0000256" key="1">
    <source>
        <dbReference type="SAM" id="MobiDB-lite"/>
    </source>
</evidence>
<dbReference type="STRING" id="27342.A0A0H2S6P4"/>
<name>A0A0H2S6P4_9AGAM</name>